<dbReference type="Proteomes" id="UP000235658">
    <property type="component" value="Unassembled WGS sequence"/>
</dbReference>
<accession>A0A2N6UJB5</accession>
<feature type="domain" description="Nudix hydrolase" evidence="1">
    <location>
        <begin position="29"/>
        <end position="159"/>
    </location>
</feature>
<dbReference type="Pfam" id="PF00293">
    <property type="entry name" value="NUDIX"/>
    <property type="match status" value="1"/>
</dbReference>
<name>A0A2N6UJB5_9FIRM</name>
<dbReference type="GO" id="GO:0003824">
    <property type="term" value="F:catalytic activity"/>
    <property type="evidence" value="ECO:0007669"/>
    <property type="project" value="UniProtKB-ARBA"/>
</dbReference>
<dbReference type="PANTHER" id="PTHR10885:SF0">
    <property type="entry name" value="ISOPENTENYL-DIPHOSPHATE DELTA-ISOMERASE"/>
    <property type="match status" value="1"/>
</dbReference>
<evidence type="ECO:0000313" key="3">
    <source>
        <dbReference type="Proteomes" id="UP000235658"/>
    </source>
</evidence>
<dbReference type="PANTHER" id="PTHR10885">
    <property type="entry name" value="ISOPENTENYL-DIPHOSPHATE DELTA-ISOMERASE"/>
    <property type="match status" value="1"/>
</dbReference>
<protein>
    <submittedName>
        <fullName evidence="2">DNA mismatch repair protein MutT</fullName>
    </submittedName>
</protein>
<dbReference type="RefSeq" id="WP_102197736.1">
    <property type="nucleotide sequence ID" value="NZ_JAHAHW010000022.1"/>
</dbReference>
<proteinExistence type="predicted"/>
<sequence length="175" mass="20697">MKEYVDLYDNFRNKTGKVIERRDIVPKGLFRLIIHVLIFDKKGRLLIQKRTKSKRSWPNKWDLTVSGAVSSGETSQISASRELFEELGIKYDFSNSYPNISINTGFRIDDVYIIKNKDINLKKLKLQEEEVSDAKFVNLKQLLEIIDRGEFVPYQKDYINLLFYLRDNTNLFENY</sequence>
<dbReference type="CDD" id="cd04693">
    <property type="entry name" value="NUDIX_Hydrolase"/>
    <property type="match status" value="1"/>
</dbReference>
<dbReference type="InterPro" id="IPR000086">
    <property type="entry name" value="NUDIX_hydrolase_dom"/>
</dbReference>
<comment type="caution">
    <text evidence="2">The sequence shown here is derived from an EMBL/GenBank/DDBJ whole genome shotgun (WGS) entry which is preliminary data.</text>
</comment>
<dbReference type="EMBL" id="PNHP01000002">
    <property type="protein sequence ID" value="PMC81763.1"/>
    <property type="molecule type" value="Genomic_DNA"/>
</dbReference>
<dbReference type="PROSITE" id="PS51462">
    <property type="entry name" value="NUDIX"/>
    <property type="match status" value="1"/>
</dbReference>
<gene>
    <name evidence="2" type="ORF">CJ192_03125</name>
</gene>
<dbReference type="AlphaFoldDB" id="A0A2N6UJB5"/>
<evidence type="ECO:0000259" key="1">
    <source>
        <dbReference type="PROSITE" id="PS51462"/>
    </source>
</evidence>
<organism evidence="2 3">
    <name type="scientific">Anaerococcus hydrogenalis</name>
    <dbReference type="NCBI Taxonomy" id="33029"/>
    <lineage>
        <taxon>Bacteria</taxon>
        <taxon>Bacillati</taxon>
        <taxon>Bacillota</taxon>
        <taxon>Tissierellia</taxon>
        <taxon>Tissierellales</taxon>
        <taxon>Peptoniphilaceae</taxon>
        <taxon>Anaerococcus</taxon>
    </lineage>
</organism>
<dbReference type="SUPFAM" id="SSF55811">
    <property type="entry name" value="Nudix"/>
    <property type="match status" value="1"/>
</dbReference>
<dbReference type="Gene3D" id="3.90.79.10">
    <property type="entry name" value="Nucleoside Triphosphate Pyrophosphohydrolase"/>
    <property type="match status" value="1"/>
</dbReference>
<evidence type="ECO:0000313" key="2">
    <source>
        <dbReference type="EMBL" id="PMC81763.1"/>
    </source>
</evidence>
<reference evidence="2 3" key="1">
    <citation type="submission" date="2017-09" db="EMBL/GenBank/DDBJ databases">
        <title>Bacterial strain isolated from the female urinary microbiota.</title>
        <authorList>
            <person name="Thomas-White K."/>
            <person name="Kumar N."/>
            <person name="Forster S."/>
            <person name="Putonti C."/>
            <person name="Lawley T."/>
            <person name="Wolfe A.J."/>
        </authorList>
    </citation>
    <scope>NUCLEOTIDE SEQUENCE [LARGE SCALE GENOMIC DNA]</scope>
    <source>
        <strain evidence="2 3">UMB0204</strain>
    </source>
</reference>
<dbReference type="GeneID" id="84578175"/>
<dbReference type="InterPro" id="IPR015797">
    <property type="entry name" value="NUDIX_hydrolase-like_dom_sf"/>
</dbReference>